<evidence type="ECO:0000256" key="6">
    <source>
        <dbReference type="SAM" id="MobiDB-lite"/>
    </source>
</evidence>
<feature type="region of interest" description="Disordered" evidence="6">
    <location>
        <begin position="1"/>
        <end position="29"/>
    </location>
</feature>
<keyword evidence="8" id="KW-1185">Reference proteome</keyword>
<dbReference type="NCBIfam" id="TIGR01031">
    <property type="entry name" value="rpmF_bact"/>
    <property type="match status" value="1"/>
</dbReference>
<proteinExistence type="inferred from homology"/>
<dbReference type="EMBL" id="JACBXQ010000003">
    <property type="protein sequence ID" value="MBG9986563.1"/>
    <property type="molecule type" value="Genomic_DNA"/>
</dbReference>
<dbReference type="InterPro" id="IPR002677">
    <property type="entry name" value="Ribosomal_bL32"/>
</dbReference>
<evidence type="ECO:0000256" key="1">
    <source>
        <dbReference type="ARBA" id="ARBA00008560"/>
    </source>
</evidence>
<dbReference type="PANTHER" id="PTHR35534">
    <property type="entry name" value="50S RIBOSOMAL PROTEIN L32"/>
    <property type="match status" value="1"/>
</dbReference>
<evidence type="ECO:0000256" key="3">
    <source>
        <dbReference type="ARBA" id="ARBA00023274"/>
    </source>
</evidence>
<comment type="caution">
    <text evidence="7">The sequence shown here is derived from an EMBL/GenBank/DDBJ whole genome shotgun (WGS) entry which is preliminary data.</text>
</comment>
<dbReference type="InterPro" id="IPR044957">
    <property type="entry name" value="Ribosomal_bL32_bact"/>
</dbReference>
<evidence type="ECO:0000256" key="4">
    <source>
        <dbReference type="ARBA" id="ARBA00035178"/>
    </source>
</evidence>
<dbReference type="RefSeq" id="WP_197115474.1">
    <property type="nucleotide sequence ID" value="NZ_JACBXQ010000003.1"/>
</dbReference>
<organism evidence="7 8">
    <name type="scientific">Facklamia lactis</name>
    <dbReference type="NCBI Taxonomy" id="2749967"/>
    <lineage>
        <taxon>Bacteria</taxon>
        <taxon>Bacillati</taxon>
        <taxon>Bacillota</taxon>
        <taxon>Bacilli</taxon>
        <taxon>Lactobacillales</taxon>
        <taxon>Aerococcaceae</taxon>
        <taxon>Facklamia</taxon>
    </lineage>
</organism>
<keyword evidence="2 5" id="KW-0689">Ribosomal protein</keyword>
<keyword evidence="3 5" id="KW-0687">Ribonucleoprotein</keyword>
<reference evidence="7 8" key="1">
    <citation type="submission" date="2020-07" db="EMBL/GenBank/DDBJ databases">
        <title>Facklamia lactis sp. nov., isolated from raw milk.</title>
        <authorList>
            <person name="Doll E.V."/>
            <person name="Huptas C."/>
            <person name="Staib L."/>
            <person name="Wenning M."/>
            <person name="Scherer S."/>
        </authorList>
    </citation>
    <scope>NUCLEOTIDE SEQUENCE [LARGE SCALE GENOMIC DNA]</scope>
    <source>
        <strain evidence="7 8">DSM 111018</strain>
    </source>
</reference>
<dbReference type="PANTHER" id="PTHR35534:SF1">
    <property type="entry name" value="LARGE RIBOSOMAL SUBUNIT PROTEIN BL32"/>
    <property type="match status" value="1"/>
</dbReference>
<dbReference type="InterPro" id="IPR011332">
    <property type="entry name" value="Ribosomal_zn-bd"/>
</dbReference>
<evidence type="ECO:0000256" key="2">
    <source>
        <dbReference type="ARBA" id="ARBA00022980"/>
    </source>
</evidence>
<dbReference type="Proteomes" id="UP000721415">
    <property type="component" value="Unassembled WGS sequence"/>
</dbReference>
<protein>
    <recommendedName>
        <fullName evidence="4 5">Large ribosomal subunit protein bL32</fullName>
    </recommendedName>
</protein>
<dbReference type="Pfam" id="PF01783">
    <property type="entry name" value="Ribosomal_L32p"/>
    <property type="match status" value="1"/>
</dbReference>
<dbReference type="HAMAP" id="MF_00340">
    <property type="entry name" value="Ribosomal_bL32"/>
    <property type="match status" value="1"/>
</dbReference>
<sequence>MAVPKRKISKSKKRSRRHHQKMKTPNIAWDPNLGEYRLPHYVSQKEVYKGEE</sequence>
<feature type="compositionally biased region" description="Basic residues" evidence="6">
    <location>
        <begin position="1"/>
        <end position="22"/>
    </location>
</feature>
<evidence type="ECO:0000256" key="5">
    <source>
        <dbReference type="HAMAP-Rule" id="MF_00340"/>
    </source>
</evidence>
<evidence type="ECO:0000313" key="8">
    <source>
        <dbReference type="Proteomes" id="UP000721415"/>
    </source>
</evidence>
<comment type="similarity">
    <text evidence="1 5">Belongs to the bacterial ribosomal protein bL32 family.</text>
</comment>
<dbReference type="SUPFAM" id="SSF57829">
    <property type="entry name" value="Zn-binding ribosomal proteins"/>
    <property type="match status" value="1"/>
</dbReference>
<evidence type="ECO:0000313" key="7">
    <source>
        <dbReference type="EMBL" id="MBG9986563.1"/>
    </source>
</evidence>
<gene>
    <name evidence="5 7" type="primary">rpmF</name>
    <name evidence="7" type="ORF">HZY91_06590</name>
</gene>
<accession>A0ABS0LQX4</accession>
<name>A0ABS0LQX4_9LACT</name>
<dbReference type="GO" id="GO:0005840">
    <property type="term" value="C:ribosome"/>
    <property type="evidence" value="ECO:0007669"/>
    <property type="project" value="UniProtKB-KW"/>
</dbReference>